<organism evidence="3 4">
    <name type="scientific">Crucibulum laeve</name>
    <dbReference type="NCBI Taxonomy" id="68775"/>
    <lineage>
        <taxon>Eukaryota</taxon>
        <taxon>Fungi</taxon>
        <taxon>Dikarya</taxon>
        <taxon>Basidiomycota</taxon>
        <taxon>Agaricomycotina</taxon>
        <taxon>Agaricomycetes</taxon>
        <taxon>Agaricomycetidae</taxon>
        <taxon>Agaricales</taxon>
        <taxon>Agaricineae</taxon>
        <taxon>Nidulariaceae</taxon>
        <taxon>Crucibulum</taxon>
    </lineage>
</organism>
<keyword evidence="2" id="KW-0812">Transmembrane</keyword>
<dbReference type="Proteomes" id="UP000308652">
    <property type="component" value="Unassembled WGS sequence"/>
</dbReference>
<accession>A0A5C3MR95</accession>
<evidence type="ECO:0000313" key="4">
    <source>
        <dbReference type="Proteomes" id="UP000308652"/>
    </source>
</evidence>
<sequence length="1174" mass="125834">MIPLIPALALAFLSFIASAFVILRIIIPILPPHPLSKRVSPAEFGLPTFRSLSPADKSHLWLASLDILALAIFAWQTITESTGGSTGFESASDPLGAVRLWLVMTLRQTCLLMVASIALLHVRMGRSVSFGSKHWLLWSPTLLLVVTSTAVAGVLSGAKVQTLFIGLIAYTSTIAVLSSVAFGGLIGTLFIIKRNLTAINDEQDPWPPVRQMEEKPRPSFATEEIDAIRDGASWITSNASVSSRRNSVSAWSFSTHHTAMASSHHGHGRPQTGSHPSVPAKSSFWFGSTTINDANIPPVPPLPSPYGPLSPTAETLSDPDPFRRDVPSPLPHLPRDRLGSQNSWLTSSNGSHTTVTAWSYPTSHHEGTVRNASSPDLHTALTAVSRPVTPAMANAQVLGGYGYAPGSIEAEKGLEALATPSGTTVDISMYPALGWFITIWLPLGLAFPYFIINSQNTTASAIVNILFTLSVTLSSPLLALNLLFRSPLPIPIGLFDARTSGLPAELRRGPSPIESVPAYKFSHEYKRSTSASITVVEGRRSGDVWISKGDAVDGKNKLGRAVGMLVPKPKLSVLPTEDHSDYGREPLTPPLPIQDGDSSLPVHIQNGTPRSETSAQFGRLGRESRSSSHLSTGADESMAFASRIMIAQRHYSALAQTVVVPAGSPPEKSSILGSASGIAVKNTAGSSNHLRTRSVSSISGPQTPTADTFNISPPPSFPLPPTPPNVRAARLAKLAHKKSFSSGFSFGPVDDMNEIDALTAGVLPLLVPGLKVGEEMKIKEGDWTPPGTFSKSKGKKLAKKLNEFGEDFSSPEIHSTPARRREPRGRKQSGHKRNHFSLPSLSLGKDGMHSLASWSAEIRGALEHKVGQYTAVPSNVELGWRNTVFGADSVPNAVPYLHSVQEEEERPRNSSGRALGRTQSTRSLGLRAEVPHGVDTARSSIMSINMIPPASAASTVTLFDDFEAGLQSGPQAESTPHNTVSHKPTRQKAPPMPKSSSVNRRSSIVYIKSNDHEIMNPVVDPTASTSTRTTFAQWSSRAVRPLIPKTSKLQRKMSNADSSSSGAKPGSPSGSLRPLSLLQDRDPNSSTSPVSGGTRPLTLGKRQKSRMAAPDMDENSNPDSSGSTRSKNLKSLTLVRSETSKMRGVLRKSEVLPDVVVRPPSTTEHMGFAYNFRD</sequence>
<feature type="compositionally biased region" description="Basic residues" evidence="1">
    <location>
        <begin position="817"/>
        <end position="835"/>
    </location>
</feature>
<feature type="transmembrane region" description="Helical" evidence="2">
    <location>
        <begin position="432"/>
        <end position="452"/>
    </location>
</feature>
<dbReference type="OrthoDB" id="2529242at2759"/>
<feature type="region of interest" description="Disordered" evidence="1">
    <location>
        <begin position="966"/>
        <end position="1001"/>
    </location>
</feature>
<feature type="transmembrane region" description="Helical" evidence="2">
    <location>
        <begin position="167"/>
        <end position="192"/>
    </location>
</feature>
<evidence type="ECO:0000256" key="2">
    <source>
        <dbReference type="SAM" id="Phobius"/>
    </source>
</evidence>
<feature type="compositionally biased region" description="Polar residues" evidence="1">
    <location>
        <begin position="690"/>
        <end position="711"/>
    </location>
</feature>
<feature type="transmembrane region" description="Helical" evidence="2">
    <location>
        <begin position="98"/>
        <end position="122"/>
    </location>
</feature>
<feature type="compositionally biased region" description="Polar residues" evidence="1">
    <location>
        <begin position="968"/>
        <end position="982"/>
    </location>
</feature>
<feature type="compositionally biased region" description="Low complexity" evidence="1">
    <location>
        <begin position="1058"/>
        <end position="1078"/>
    </location>
</feature>
<feature type="compositionally biased region" description="Polar residues" evidence="1">
    <location>
        <begin position="605"/>
        <end position="616"/>
    </location>
</feature>
<dbReference type="AlphaFoldDB" id="A0A5C3MR95"/>
<feature type="compositionally biased region" description="Pro residues" evidence="1">
    <location>
        <begin position="712"/>
        <end position="723"/>
    </location>
</feature>
<feature type="region of interest" description="Disordered" evidence="1">
    <location>
        <begin position="1042"/>
        <end position="1132"/>
    </location>
</feature>
<keyword evidence="4" id="KW-1185">Reference proteome</keyword>
<feature type="transmembrane region" description="Helical" evidence="2">
    <location>
        <begin position="6"/>
        <end position="27"/>
    </location>
</feature>
<feature type="compositionally biased region" description="Polar residues" evidence="1">
    <location>
        <begin position="339"/>
        <end position="349"/>
    </location>
</feature>
<feature type="region of interest" description="Disordered" evidence="1">
    <location>
        <begin position="296"/>
        <end position="349"/>
    </location>
</feature>
<keyword evidence="2" id="KW-0472">Membrane</keyword>
<protein>
    <submittedName>
        <fullName evidence="3">Uncharacterized protein</fullName>
    </submittedName>
</protein>
<dbReference type="EMBL" id="ML213591">
    <property type="protein sequence ID" value="TFK43801.1"/>
    <property type="molecule type" value="Genomic_DNA"/>
</dbReference>
<feature type="region of interest" description="Disordered" evidence="1">
    <location>
        <begin position="900"/>
        <end position="920"/>
    </location>
</feature>
<feature type="transmembrane region" description="Helical" evidence="2">
    <location>
        <begin position="60"/>
        <end position="78"/>
    </location>
</feature>
<feature type="region of interest" description="Disordered" evidence="1">
    <location>
        <begin position="573"/>
        <end position="633"/>
    </location>
</feature>
<evidence type="ECO:0000313" key="3">
    <source>
        <dbReference type="EMBL" id="TFK43801.1"/>
    </source>
</evidence>
<proteinExistence type="predicted"/>
<feature type="transmembrane region" description="Helical" evidence="2">
    <location>
        <begin position="458"/>
        <end position="484"/>
    </location>
</feature>
<evidence type="ECO:0000256" key="1">
    <source>
        <dbReference type="SAM" id="MobiDB-lite"/>
    </source>
</evidence>
<keyword evidence="2" id="KW-1133">Transmembrane helix</keyword>
<feature type="transmembrane region" description="Helical" evidence="2">
    <location>
        <begin position="134"/>
        <end position="155"/>
    </location>
</feature>
<gene>
    <name evidence="3" type="ORF">BDQ12DRAFT_643459</name>
</gene>
<feature type="compositionally biased region" description="Polar residues" evidence="1">
    <location>
        <begin position="1117"/>
        <end position="1132"/>
    </location>
</feature>
<feature type="compositionally biased region" description="Pro residues" evidence="1">
    <location>
        <begin position="297"/>
        <end position="308"/>
    </location>
</feature>
<feature type="region of interest" description="Disordered" evidence="1">
    <location>
        <begin position="803"/>
        <end position="842"/>
    </location>
</feature>
<feature type="region of interest" description="Disordered" evidence="1">
    <location>
        <begin position="259"/>
        <end position="281"/>
    </location>
</feature>
<feature type="region of interest" description="Disordered" evidence="1">
    <location>
        <begin position="690"/>
        <end position="723"/>
    </location>
</feature>
<name>A0A5C3MR95_9AGAR</name>
<feature type="compositionally biased region" description="Polar residues" evidence="1">
    <location>
        <begin position="909"/>
        <end position="920"/>
    </location>
</feature>
<reference evidence="3 4" key="1">
    <citation type="journal article" date="2019" name="Nat. Ecol. Evol.">
        <title>Megaphylogeny resolves global patterns of mushroom evolution.</title>
        <authorList>
            <person name="Varga T."/>
            <person name="Krizsan K."/>
            <person name="Foldi C."/>
            <person name="Dima B."/>
            <person name="Sanchez-Garcia M."/>
            <person name="Sanchez-Ramirez S."/>
            <person name="Szollosi G.J."/>
            <person name="Szarkandi J.G."/>
            <person name="Papp V."/>
            <person name="Albert L."/>
            <person name="Andreopoulos W."/>
            <person name="Angelini C."/>
            <person name="Antonin V."/>
            <person name="Barry K.W."/>
            <person name="Bougher N.L."/>
            <person name="Buchanan P."/>
            <person name="Buyck B."/>
            <person name="Bense V."/>
            <person name="Catcheside P."/>
            <person name="Chovatia M."/>
            <person name="Cooper J."/>
            <person name="Damon W."/>
            <person name="Desjardin D."/>
            <person name="Finy P."/>
            <person name="Geml J."/>
            <person name="Haridas S."/>
            <person name="Hughes K."/>
            <person name="Justo A."/>
            <person name="Karasinski D."/>
            <person name="Kautmanova I."/>
            <person name="Kiss B."/>
            <person name="Kocsube S."/>
            <person name="Kotiranta H."/>
            <person name="LaButti K.M."/>
            <person name="Lechner B.E."/>
            <person name="Liimatainen K."/>
            <person name="Lipzen A."/>
            <person name="Lukacs Z."/>
            <person name="Mihaltcheva S."/>
            <person name="Morgado L.N."/>
            <person name="Niskanen T."/>
            <person name="Noordeloos M.E."/>
            <person name="Ohm R.A."/>
            <person name="Ortiz-Santana B."/>
            <person name="Ovrebo C."/>
            <person name="Racz N."/>
            <person name="Riley R."/>
            <person name="Savchenko A."/>
            <person name="Shiryaev A."/>
            <person name="Soop K."/>
            <person name="Spirin V."/>
            <person name="Szebenyi C."/>
            <person name="Tomsovsky M."/>
            <person name="Tulloss R.E."/>
            <person name="Uehling J."/>
            <person name="Grigoriev I.V."/>
            <person name="Vagvolgyi C."/>
            <person name="Papp T."/>
            <person name="Martin F.M."/>
            <person name="Miettinen O."/>
            <person name="Hibbett D.S."/>
            <person name="Nagy L.G."/>
        </authorList>
    </citation>
    <scope>NUCLEOTIDE SEQUENCE [LARGE SCALE GENOMIC DNA]</scope>
    <source>
        <strain evidence="3 4">CBS 166.37</strain>
    </source>
</reference>